<dbReference type="PROSITE" id="PS00028">
    <property type="entry name" value="ZINC_FINGER_C2H2_1"/>
    <property type="match status" value="4"/>
</dbReference>
<evidence type="ECO:0000256" key="7">
    <source>
        <dbReference type="ARBA" id="ARBA00023242"/>
    </source>
</evidence>
<evidence type="ECO:0000256" key="5">
    <source>
        <dbReference type="ARBA" id="ARBA00022833"/>
    </source>
</evidence>
<dbReference type="GO" id="GO:0008270">
    <property type="term" value="F:zinc ion binding"/>
    <property type="evidence" value="ECO:0007669"/>
    <property type="project" value="UniProtKB-KW"/>
</dbReference>
<evidence type="ECO:0000256" key="2">
    <source>
        <dbReference type="ARBA" id="ARBA00022723"/>
    </source>
</evidence>
<name>A0ABD1IV72_9TELE</name>
<feature type="domain" description="C2H2-type" evidence="10">
    <location>
        <begin position="192"/>
        <end position="220"/>
    </location>
</feature>
<feature type="domain" description="C2H2-type" evidence="10">
    <location>
        <begin position="277"/>
        <end position="304"/>
    </location>
</feature>
<evidence type="ECO:0000256" key="9">
    <source>
        <dbReference type="SAM" id="MobiDB-lite"/>
    </source>
</evidence>
<evidence type="ECO:0000256" key="1">
    <source>
        <dbReference type="ARBA" id="ARBA00004123"/>
    </source>
</evidence>
<dbReference type="InterPro" id="IPR013087">
    <property type="entry name" value="Znf_C2H2_type"/>
</dbReference>
<keyword evidence="7" id="KW-0539">Nucleus</keyword>
<feature type="compositionally biased region" description="Polar residues" evidence="9">
    <location>
        <begin position="462"/>
        <end position="477"/>
    </location>
</feature>
<protein>
    <recommendedName>
        <fullName evidence="10">C2H2-type domain-containing protein</fullName>
    </recommendedName>
</protein>
<dbReference type="GO" id="GO:0006357">
    <property type="term" value="P:regulation of transcription by RNA polymerase II"/>
    <property type="evidence" value="ECO:0007669"/>
    <property type="project" value="UniProtKB-ARBA"/>
</dbReference>
<comment type="subcellular location">
    <subcellularLocation>
        <location evidence="1">Nucleus</location>
    </subcellularLocation>
</comment>
<feature type="domain" description="C2H2-type" evidence="10">
    <location>
        <begin position="222"/>
        <end position="249"/>
    </location>
</feature>
<dbReference type="GO" id="GO:0003677">
    <property type="term" value="F:DNA binding"/>
    <property type="evidence" value="ECO:0007669"/>
    <property type="project" value="UniProtKB-KW"/>
</dbReference>
<accession>A0ABD1IV72</accession>
<evidence type="ECO:0000256" key="6">
    <source>
        <dbReference type="ARBA" id="ARBA00023125"/>
    </source>
</evidence>
<feature type="region of interest" description="Disordered" evidence="9">
    <location>
        <begin position="393"/>
        <end position="491"/>
    </location>
</feature>
<keyword evidence="12" id="KW-1185">Reference proteome</keyword>
<dbReference type="Gene3D" id="3.30.160.60">
    <property type="entry name" value="Classic Zinc Finger"/>
    <property type="match status" value="4"/>
</dbReference>
<keyword evidence="5" id="KW-0862">Zinc</keyword>
<dbReference type="PANTHER" id="PTHR24391">
    <property type="entry name" value="HISTONE H4 TRANSCRIPTION FACTOR-RELATED"/>
    <property type="match status" value="1"/>
</dbReference>
<keyword evidence="3" id="KW-0677">Repeat</keyword>
<evidence type="ECO:0000256" key="4">
    <source>
        <dbReference type="ARBA" id="ARBA00022771"/>
    </source>
</evidence>
<dbReference type="Pfam" id="PF00096">
    <property type="entry name" value="zf-C2H2"/>
    <property type="match status" value="1"/>
</dbReference>
<dbReference type="Proteomes" id="UP001591681">
    <property type="component" value="Unassembled WGS sequence"/>
</dbReference>
<keyword evidence="4 8" id="KW-0863">Zinc-finger</keyword>
<organism evidence="11 12">
    <name type="scientific">Coilia grayii</name>
    <name type="common">Gray's grenadier anchovy</name>
    <dbReference type="NCBI Taxonomy" id="363190"/>
    <lineage>
        <taxon>Eukaryota</taxon>
        <taxon>Metazoa</taxon>
        <taxon>Chordata</taxon>
        <taxon>Craniata</taxon>
        <taxon>Vertebrata</taxon>
        <taxon>Euteleostomi</taxon>
        <taxon>Actinopterygii</taxon>
        <taxon>Neopterygii</taxon>
        <taxon>Teleostei</taxon>
        <taxon>Clupei</taxon>
        <taxon>Clupeiformes</taxon>
        <taxon>Clupeoidei</taxon>
        <taxon>Engraulidae</taxon>
        <taxon>Coilinae</taxon>
        <taxon>Coilia</taxon>
    </lineage>
</organism>
<feature type="domain" description="C2H2-type" evidence="10">
    <location>
        <begin position="248"/>
        <end position="276"/>
    </location>
</feature>
<evidence type="ECO:0000256" key="3">
    <source>
        <dbReference type="ARBA" id="ARBA00022737"/>
    </source>
</evidence>
<keyword evidence="2" id="KW-0479">Metal-binding</keyword>
<dbReference type="InterPro" id="IPR036236">
    <property type="entry name" value="Znf_C2H2_sf"/>
</dbReference>
<keyword evidence="6" id="KW-0238">DNA-binding</keyword>
<dbReference type="PROSITE" id="PS50157">
    <property type="entry name" value="ZINC_FINGER_C2H2_2"/>
    <property type="match status" value="5"/>
</dbReference>
<gene>
    <name evidence="11" type="ORF">ACEWY4_024612</name>
</gene>
<dbReference type="SMART" id="SM00355">
    <property type="entry name" value="ZnF_C2H2"/>
    <property type="match status" value="10"/>
</dbReference>
<dbReference type="GO" id="GO:0045892">
    <property type="term" value="P:negative regulation of DNA-templated transcription"/>
    <property type="evidence" value="ECO:0007669"/>
    <property type="project" value="UniProtKB-ARBA"/>
</dbReference>
<evidence type="ECO:0000259" key="10">
    <source>
        <dbReference type="PROSITE" id="PS50157"/>
    </source>
</evidence>
<dbReference type="PANTHER" id="PTHR24391:SF26">
    <property type="entry name" value="HISTONE H4 TRANSCRIPTION FACTOR"/>
    <property type="match status" value="1"/>
</dbReference>
<dbReference type="GO" id="GO:0005634">
    <property type="term" value="C:nucleus"/>
    <property type="evidence" value="ECO:0007669"/>
    <property type="project" value="UniProtKB-SubCell"/>
</dbReference>
<dbReference type="InterPro" id="IPR051574">
    <property type="entry name" value="ZnF_E-box_Homeobox"/>
</dbReference>
<comment type="caution">
    <text evidence="11">The sequence shown here is derived from an EMBL/GenBank/DDBJ whole genome shotgun (WGS) entry which is preliminary data.</text>
</comment>
<dbReference type="AlphaFoldDB" id="A0ABD1IV72"/>
<feature type="domain" description="C2H2-type" evidence="10">
    <location>
        <begin position="338"/>
        <end position="366"/>
    </location>
</feature>
<dbReference type="SUPFAM" id="SSF57667">
    <property type="entry name" value="beta-beta-alpha zinc fingers"/>
    <property type="match status" value="3"/>
</dbReference>
<evidence type="ECO:0000256" key="8">
    <source>
        <dbReference type="PROSITE-ProRule" id="PRU00042"/>
    </source>
</evidence>
<dbReference type="GO" id="GO:0003700">
    <property type="term" value="F:DNA-binding transcription factor activity"/>
    <property type="evidence" value="ECO:0007669"/>
    <property type="project" value="UniProtKB-ARBA"/>
</dbReference>
<sequence length="536" mass="60756">MPPVAKRARREDLSLELSCEWGACQETFCDMQEFCRHVEEHLHHNVLTGFDTTEDVDFVCLWRDCGSISGSEELLRHAFFHCHHTKLKQWGLAILKTQANLGTCVVGQHNRNIVPPTTDRFTCLWENCGVSMDNVEWYYRHVDNHAQSLNISPMEKQEKVFRCGWTDCNLTFKGRQFKLREHLRSHTQERIVACPSCGAMFANNTKLFDHIRRQTTADDPKLQCPHCLRCFPFERLLRDHMRKHVGSHKCTLCVMTFPTPSAVKNHMRFRHSTERPYSCDMCQYSCKNKIDLQKHVDTHNQEPVYECDYEDCNFAARVMESLQGHIRKAHLKDPAPCYLCHICEQSFNRGHKLTIHLCKKHQWKSHSRVRYIKHADGFMRLLVSRPEAAGLASLSGEGCDADQPAQGECTDPGYENETCGHPSSSWGPNGAKSKLAAGEGGNAYPLTQDEDSQPGCEDRTPGRQSSARDPNGANSESGPAVDQPADSTMQEYLEEVCRALMEESSVDKLASGEDDVFGQLSIVVPSSQCGESVDQF</sequence>
<proteinExistence type="predicted"/>
<evidence type="ECO:0000313" key="11">
    <source>
        <dbReference type="EMBL" id="KAL2078868.1"/>
    </source>
</evidence>
<dbReference type="EMBL" id="JBHFQA010000022">
    <property type="protein sequence ID" value="KAL2078868.1"/>
    <property type="molecule type" value="Genomic_DNA"/>
</dbReference>
<reference evidence="11 12" key="1">
    <citation type="submission" date="2024-09" db="EMBL/GenBank/DDBJ databases">
        <title>A chromosome-level genome assembly of Gray's grenadier anchovy, Coilia grayii.</title>
        <authorList>
            <person name="Fu Z."/>
        </authorList>
    </citation>
    <scope>NUCLEOTIDE SEQUENCE [LARGE SCALE GENOMIC DNA]</scope>
    <source>
        <strain evidence="11">G4</strain>
        <tissue evidence="11">Muscle</tissue>
    </source>
</reference>
<evidence type="ECO:0000313" key="12">
    <source>
        <dbReference type="Proteomes" id="UP001591681"/>
    </source>
</evidence>